<dbReference type="PANTHER" id="PTHR43818">
    <property type="entry name" value="BCDNA.GH03377"/>
    <property type="match status" value="1"/>
</dbReference>
<dbReference type="InterPro" id="IPR055170">
    <property type="entry name" value="GFO_IDH_MocA-like_dom"/>
</dbReference>
<evidence type="ECO:0000259" key="3">
    <source>
        <dbReference type="Pfam" id="PF22725"/>
    </source>
</evidence>
<dbReference type="Pfam" id="PF01408">
    <property type="entry name" value="GFO_IDH_MocA"/>
    <property type="match status" value="1"/>
</dbReference>
<protein>
    <submittedName>
        <fullName evidence="4">Gfo/Idh/MocA family oxidoreductase</fullName>
    </submittedName>
</protein>
<dbReference type="SUPFAM" id="SSF55347">
    <property type="entry name" value="Glyceraldehyde-3-phosphate dehydrogenase-like, C-terminal domain"/>
    <property type="match status" value="1"/>
</dbReference>
<organism evidence="4 5">
    <name type="scientific">Inquilinus limosus</name>
    <dbReference type="NCBI Taxonomy" id="171674"/>
    <lineage>
        <taxon>Bacteria</taxon>
        <taxon>Pseudomonadati</taxon>
        <taxon>Pseudomonadota</taxon>
        <taxon>Alphaproteobacteria</taxon>
        <taxon>Rhodospirillales</taxon>
        <taxon>Rhodospirillaceae</taxon>
        <taxon>Inquilinus</taxon>
    </lineage>
</organism>
<keyword evidence="1" id="KW-0560">Oxidoreductase</keyword>
<dbReference type="InterPro" id="IPR000683">
    <property type="entry name" value="Gfo/Idh/MocA-like_OxRdtase_N"/>
</dbReference>
<evidence type="ECO:0000256" key="1">
    <source>
        <dbReference type="ARBA" id="ARBA00023002"/>
    </source>
</evidence>
<comment type="caution">
    <text evidence="4">The sequence shown here is derived from an EMBL/GenBank/DDBJ whole genome shotgun (WGS) entry which is preliminary data.</text>
</comment>
<proteinExistence type="predicted"/>
<dbReference type="Gene3D" id="3.40.50.720">
    <property type="entry name" value="NAD(P)-binding Rossmann-like Domain"/>
    <property type="match status" value="1"/>
</dbReference>
<dbReference type="SUPFAM" id="SSF51735">
    <property type="entry name" value="NAD(P)-binding Rossmann-fold domains"/>
    <property type="match status" value="1"/>
</dbReference>
<dbReference type="AlphaFoldDB" id="A0A952KHP4"/>
<dbReference type="Gene3D" id="3.30.360.10">
    <property type="entry name" value="Dihydrodipicolinate Reductase, domain 2"/>
    <property type="match status" value="1"/>
</dbReference>
<dbReference type="Pfam" id="PF22725">
    <property type="entry name" value="GFO_IDH_MocA_C3"/>
    <property type="match status" value="1"/>
</dbReference>
<gene>
    <name evidence="4" type="ORF">JF625_26380</name>
</gene>
<evidence type="ECO:0000313" key="4">
    <source>
        <dbReference type="EMBL" id="MBW8728660.1"/>
    </source>
</evidence>
<feature type="domain" description="Gfo/Idh/MocA-like oxidoreductase N-terminal" evidence="2">
    <location>
        <begin position="3"/>
        <end position="120"/>
    </location>
</feature>
<dbReference type="InterPro" id="IPR036291">
    <property type="entry name" value="NAD(P)-bd_dom_sf"/>
</dbReference>
<sequence length="332" mass="34891">MIGIGIIGAGFFGAIHARAIAAVPGARVAAVCRQDIDAARAFAREHGGNAHAYWQALLDDPAVDVVLIATPHHLHAEMAIAAAQAGKHILLEKPMAPTVAECDAINAVVDRAGVHLMVGHVLHFALPCLAAREIVAGGSIGRPVLGSSWLIKLWMEANRQPWHLSPKTGGGMLLTAGIHALDRLVWLMDGPVAAVSAMAGTHFHDQEADDAALMLLRFADGRIGQVASVGYRDGGVGFAMDLVCEAGALRLDFDQGVAIGRGGTWTPVPHSIEPDWAQRAVEREWQAMLALIGGTGPNPADGRYGRHLIACIEAAGHSERSRREVALAAAPS</sequence>
<reference evidence="4" key="1">
    <citation type="submission" date="2020-06" db="EMBL/GenBank/DDBJ databases">
        <title>Stable isotope informed genome-resolved metagenomics uncovers potential trophic interactions in rhizosphere soil.</title>
        <authorList>
            <person name="Starr E.P."/>
            <person name="Shi S."/>
            <person name="Blazewicz S.J."/>
            <person name="Koch B.J."/>
            <person name="Probst A.J."/>
            <person name="Hungate B.A."/>
            <person name="Pett-Ridge J."/>
            <person name="Firestone M.K."/>
            <person name="Banfield J.F."/>
        </authorList>
    </citation>
    <scope>NUCLEOTIDE SEQUENCE</scope>
    <source>
        <strain evidence="4">YM_69_17</strain>
    </source>
</reference>
<dbReference type="PANTHER" id="PTHR43818:SF11">
    <property type="entry name" value="BCDNA.GH03377"/>
    <property type="match status" value="1"/>
</dbReference>
<dbReference type="Proteomes" id="UP000700706">
    <property type="component" value="Unassembled WGS sequence"/>
</dbReference>
<feature type="domain" description="GFO/IDH/MocA-like oxidoreductase" evidence="3">
    <location>
        <begin position="129"/>
        <end position="249"/>
    </location>
</feature>
<name>A0A952KHP4_9PROT</name>
<accession>A0A952KHP4</accession>
<dbReference type="EMBL" id="JAEKLZ010000437">
    <property type="protein sequence ID" value="MBW8728660.1"/>
    <property type="molecule type" value="Genomic_DNA"/>
</dbReference>
<evidence type="ECO:0000259" key="2">
    <source>
        <dbReference type="Pfam" id="PF01408"/>
    </source>
</evidence>
<evidence type="ECO:0000313" key="5">
    <source>
        <dbReference type="Proteomes" id="UP000700706"/>
    </source>
</evidence>
<dbReference type="InterPro" id="IPR050463">
    <property type="entry name" value="Gfo/Idh/MocA_oxidrdct_glycsds"/>
</dbReference>
<dbReference type="GO" id="GO:0000166">
    <property type="term" value="F:nucleotide binding"/>
    <property type="evidence" value="ECO:0007669"/>
    <property type="project" value="InterPro"/>
</dbReference>
<dbReference type="GO" id="GO:0016491">
    <property type="term" value="F:oxidoreductase activity"/>
    <property type="evidence" value="ECO:0007669"/>
    <property type="project" value="UniProtKB-KW"/>
</dbReference>